<dbReference type="AlphaFoldDB" id="A0A6J2YLZ7"/>
<keyword evidence="3" id="KW-0349">Heme</keyword>
<dbReference type="OrthoDB" id="432299at2759"/>
<dbReference type="KEGG" id="soy:115888723"/>
<feature type="domain" description="FAD-binding FR-type" evidence="12">
    <location>
        <begin position="330"/>
        <end position="441"/>
    </location>
</feature>
<dbReference type="GO" id="GO:0020037">
    <property type="term" value="F:heme binding"/>
    <property type="evidence" value="ECO:0007669"/>
    <property type="project" value="TreeGrafter"/>
</dbReference>
<dbReference type="PANTHER" id="PTHR46237:SF1">
    <property type="entry name" value="CYTOCHROME B5 REDUCTASE 4"/>
    <property type="match status" value="1"/>
</dbReference>
<evidence type="ECO:0000256" key="6">
    <source>
        <dbReference type="ARBA" id="ARBA00022827"/>
    </source>
</evidence>
<dbReference type="InterPro" id="IPR001433">
    <property type="entry name" value="OxRdtase_FAD/NAD-bd"/>
</dbReference>
<evidence type="ECO:0000256" key="10">
    <source>
        <dbReference type="SAM" id="Phobius"/>
    </source>
</evidence>
<dbReference type="SUPFAM" id="SSF49764">
    <property type="entry name" value="HSP20-like chaperones"/>
    <property type="match status" value="1"/>
</dbReference>
<keyword evidence="10" id="KW-1133">Transmembrane helix</keyword>
<dbReference type="Gene3D" id="3.10.120.10">
    <property type="entry name" value="Cytochrome b5-like heme/steroid binding domain"/>
    <property type="match status" value="1"/>
</dbReference>
<gene>
    <name evidence="14 15 16 17 18" type="primary">LOC115888723</name>
</gene>
<dbReference type="Proteomes" id="UP000504635">
    <property type="component" value="Unplaced"/>
</dbReference>
<dbReference type="PANTHER" id="PTHR46237">
    <property type="entry name" value="CYTOCHROME B5 REDUCTASE 4 FAMILY MEMBER"/>
    <property type="match status" value="1"/>
</dbReference>
<keyword evidence="8" id="KW-0408">Iron</keyword>
<dbReference type="FunFam" id="3.10.120.10:FF:000001">
    <property type="entry name" value="Cytochrome b5 reductase 4"/>
    <property type="match status" value="1"/>
</dbReference>
<dbReference type="InterPro" id="IPR008978">
    <property type="entry name" value="HSP20-like_chaperone"/>
</dbReference>
<evidence type="ECO:0000256" key="8">
    <source>
        <dbReference type="ARBA" id="ARBA00023004"/>
    </source>
</evidence>
<dbReference type="GO" id="GO:0005783">
    <property type="term" value="C:endoplasmic reticulum"/>
    <property type="evidence" value="ECO:0007669"/>
    <property type="project" value="TreeGrafter"/>
</dbReference>
<dbReference type="SUPFAM" id="SSF52343">
    <property type="entry name" value="Ferredoxin reductase-like, C-terminal NADP-linked domain"/>
    <property type="match status" value="1"/>
</dbReference>
<evidence type="ECO:0000256" key="2">
    <source>
        <dbReference type="ARBA" id="ARBA00006105"/>
    </source>
</evidence>
<keyword evidence="4" id="KW-0285">Flavoprotein</keyword>
<dbReference type="Gene3D" id="2.40.30.10">
    <property type="entry name" value="Translation factors"/>
    <property type="match status" value="1"/>
</dbReference>
<evidence type="ECO:0000313" key="16">
    <source>
        <dbReference type="RefSeq" id="XP_030764399.1"/>
    </source>
</evidence>
<keyword evidence="10" id="KW-0812">Transmembrane</keyword>
<dbReference type="InterPro" id="IPR036400">
    <property type="entry name" value="Cyt_B5-like_heme/steroid_sf"/>
</dbReference>
<dbReference type="PRINTS" id="PR00371">
    <property type="entry name" value="FPNCR"/>
</dbReference>
<keyword evidence="6" id="KW-0274">FAD</keyword>
<dbReference type="InterPro" id="IPR017938">
    <property type="entry name" value="Riboflavin_synthase-like_b-brl"/>
</dbReference>
<name>A0A6J2YLZ7_SITOR</name>
<evidence type="ECO:0000256" key="1">
    <source>
        <dbReference type="ARBA" id="ARBA00001974"/>
    </source>
</evidence>
<dbReference type="PROSITE" id="PS51384">
    <property type="entry name" value="FAD_FR"/>
    <property type="match status" value="1"/>
</dbReference>
<dbReference type="Pfam" id="PF00970">
    <property type="entry name" value="FAD_binding_6"/>
    <property type="match status" value="1"/>
</dbReference>
<dbReference type="RefSeq" id="XP_030764398.1">
    <property type="nucleotide sequence ID" value="XM_030908538.1"/>
</dbReference>
<dbReference type="RefSeq" id="XP_030764397.1">
    <property type="nucleotide sequence ID" value="XM_030908537.1"/>
</dbReference>
<evidence type="ECO:0000313" key="15">
    <source>
        <dbReference type="RefSeq" id="XP_030764398.1"/>
    </source>
</evidence>
<dbReference type="InterPro" id="IPR008333">
    <property type="entry name" value="Cbr1-like_FAD-bd_dom"/>
</dbReference>
<dbReference type="SUPFAM" id="SSF63380">
    <property type="entry name" value="Riboflavin synthase domain-like"/>
    <property type="match status" value="1"/>
</dbReference>
<proteinExistence type="inferred from homology"/>
<dbReference type="RefSeq" id="XP_030764399.1">
    <property type="nucleotide sequence ID" value="XM_030908539.1"/>
</dbReference>
<evidence type="ECO:0000256" key="7">
    <source>
        <dbReference type="ARBA" id="ARBA00023002"/>
    </source>
</evidence>
<dbReference type="Gene3D" id="3.40.50.80">
    <property type="entry name" value="Nucleotide-binding domain of ferredoxin-NADP reductase (FNR) module"/>
    <property type="match status" value="1"/>
</dbReference>
<dbReference type="InterPro" id="IPR001709">
    <property type="entry name" value="Flavoprot_Pyr_Nucl_cyt_Rdtase"/>
</dbReference>
<evidence type="ECO:0000259" key="12">
    <source>
        <dbReference type="PROSITE" id="PS51384"/>
    </source>
</evidence>
<feature type="transmembrane region" description="Helical" evidence="10">
    <location>
        <begin position="449"/>
        <end position="469"/>
    </location>
</feature>
<evidence type="ECO:0000313" key="18">
    <source>
        <dbReference type="RefSeq" id="XP_030764401.1"/>
    </source>
</evidence>
<dbReference type="PRINTS" id="PR00406">
    <property type="entry name" value="CYTB5RDTASE"/>
</dbReference>
<reference evidence="14 15" key="1">
    <citation type="submission" date="2025-04" db="UniProtKB">
        <authorList>
            <consortium name="RefSeq"/>
        </authorList>
    </citation>
    <scope>IDENTIFICATION</scope>
    <source>
        <tissue evidence="14 15">Gonads</tissue>
    </source>
</reference>
<protein>
    <submittedName>
        <fullName evidence="14 15">Cytochrome b5 reductase 4 isoform X1</fullName>
    </submittedName>
</protein>
<dbReference type="Pfam" id="PF00173">
    <property type="entry name" value="Cyt-b5"/>
    <property type="match status" value="1"/>
</dbReference>
<dbReference type="GO" id="GO:0046872">
    <property type="term" value="F:metal ion binding"/>
    <property type="evidence" value="ECO:0007669"/>
    <property type="project" value="UniProtKB-KW"/>
</dbReference>
<keyword evidence="13" id="KW-1185">Reference proteome</keyword>
<comment type="similarity">
    <text evidence="2">Belongs to the flavoprotein pyridine nucleotide cytochrome reductase family.</text>
</comment>
<evidence type="ECO:0000256" key="5">
    <source>
        <dbReference type="ARBA" id="ARBA00022723"/>
    </source>
</evidence>
<evidence type="ECO:0000256" key="4">
    <source>
        <dbReference type="ARBA" id="ARBA00022630"/>
    </source>
</evidence>
<feature type="domain" description="Cytochrome b5 heme-binding" evidence="11">
    <location>
        <begin position="98"/>
        <end position="174"/>
    </location>
</feature>
<evidence type="ECO:0000313" key="13">
    <source>
        <dbReference type="Proteomes" id="UP000504635"/>
    </source>
</evidence>
<evidence type="ECO:0000256" key="3">
    <source>
        <dbReference type="ARBA" id="ARBA00022617"/>
    </source>
</evidence>
<dbReference type="InterPro" id="IPR051872">
    <property type="entry name" value="Cytochrome_b5/Flavoprotein_Rdt"/>
</dbReference>
<dbReference type="InterPro" id="IPR039261">
    <property type="entry name" value="FNR_nucleotide-bd"/>
</dbReference>
<dbReference type="Gene3D" id="2.60.40.790">
    <property type="match status" value="1"/>
</dbReference>
<dbReference type="SUPFAM" id="SSF55856">
    <property type="entry name" value="Cytochrome b5-like heme/steroid binding domain"/>
    <property type="match status" value="1"/>
</dbReference>
<dbReference type="RefSeq" id="XP_030764400.1">
    <property type="nucleotide sequence ID" value="XM_030908540.1"/>
</dbReference>
<comment type="cofactor">
    <cofactor evidence="1">
        <name>FAD</name>
        <dbReference type="ChEBI" id="CHEBI:57692"/>
    </cofactor>
</comment>
<sequence length="583" mass="66962">MFCKLKSTKCCCWTWKNRSEESDDDEIKKENSRNVEIFNVEDCINQHNEDEECEKDEEDEFGNPRNKVALLPGHSLMDWIRLGTSGKDLTGLGSAAGSLSVVKEELAKHSRRSDAWTAIRGRVYNITEYFPFHPGGEEELMKGAGIDATTLFEQIHPWVNYEQILQKCYVGKLVAIDPNVDTEALFFGEKPSSTKVEVSSPKTPDSQVESPIKEDSELPSHPLPRFDWIQKLDSITIIFYTRSFSNPLVEVHKTPTSGTALQITLTYDETIFRNEMTFFDRVHWPCDVRMTLETGKVELTFRKYVSGVWENYGVLKQQSKPANNNSSAGQIKSKYFIIKKIPVNYNTYLFMLDKQDESIVVVPVGKHIRLFGTMNENEISRSYTPVPDNLFEKFVPHERKNHNVCLMVKRYPEGRISRYITDKEVGDSFVISKPFGGMDLKVIEKRDTFIMLAGGTGITPMLGLLMFLLERKIKKCQFVRLLFYNRTEKDILFRAQLEELSKKDRRFKVTNVLSSADNTWDGKKGHINSELIQDAIQEHLQDTGYTIRDIFTFICGPSEFNQLAVKCLEEISIPLEQIHLFDG</sequence>
<dbReference type="FunFam" id="3.40.50.80:FF:000021">
    <property type="entry name" value="Cytochrome b5 reductase 4"/>
    <property type="match status" value="1"/>
</dbReference>
<keyword evidence="10" id="KW-0472">Membrane</keyword>
<dbReference type="InterPro" id="IPR001199">
    <property type="entry name" value="Cyt_B5-like_heme/steroid-bd"/>
</dbReference>
<dbReference type="GO" id="GO:0006801">
    <property type="term" value="P:superoxide metabolic process"/>
    <property type="evidence" value="ECO:0007669"/>
    <property type="project" value="TreeGrafter"/>
</dbReference>
<evidence type="ECO:0000313" key="14">
    <source>
        <dbReference type="RefSeq" id="XP_030764397.1"/>
    </source>
</evidence>
<dbReference type="Pfam" id="PF00175">
    <property type="entry name" value="NAD_binding_1"/>
    <property type="match status" value="1"/>
</dbReference>
<dbReference type="RefSeq" id="XP_030764401.1">
    <property type="nucleotide sequence ID" value="XM_030908541.1"/>
</dbReference>
<dbReference type="GeneID" id="115888723"/>
<evidence type="ECO:0000259" key="11">
    <source>
        <dbReference type="PROSITE" id="PS50255"/>
    </source>
</evidence>
<feature type="compositionally biased region" description="Polar residues" evidence="9">
    <location>
        <begin position="194"/>
        <end position="209"/>
    </location>
</feature>
<dbReference type="CDD" id="cd06183">
    <property type="entry name" value="cyt_b5_reduct_like"/>
    <property type="match status" value="1"/>
</dbReference>
<accession>A0A6J2YLZ7</accession>
<evidence type="ECO:0000313" key="17">
    <source>
        <dbReference type="RefSeq" id="XP_030764400.1"/>
    </source>
</evidence>
<keyword evidence="7" id="KW-0560">Oxidoreductase</keyword>
<dbReference type="PROSITE" id="PS50255">
    <property type="entry name" value="CYTOCHROME_B5_2"/>
    <property type="match status" value="1"/>
</dbReference>
<feature type="region of interest" description="Disordered" evidence="9">
    <location>
        <begin position="194"/>
        <end position="219"/>
    </location>
</feature>
<dbReference type="SMART" id="SM01117">
    <property type="entry name" value="Cyt-b5"/>
    <property type="match status" value="1"/>
</dbReference>
<keyword evidence="5" id="KW-0479">Metal-binding</keyword>
<dbReference type="GO" id="GO:0004128">
    <property type="term" value="F:cytochrome-b5 reductase activity, acting on NAD(P)H"/>
    <property type="evidence" value="ECO:0007669"/>
    <property type="project" value="TreeGrafter"/>
</dbReference>
<organism evidence="13 14">
    <name type="scientific">Sitophilus oryzae</name>
    <name type="common">Rice weevil</name>
    <name type="synonym">Curculio oryzae</name>
    <dbReference type="NCBI Taxonomy" id="7048"/>
    <lineage>
        <taxon>Eukaryota</taxon>
        <taxon>Metazoa</taxon>
        <taxon>Ecdysozoa</taxon>
        <taxon>Arthropoda</taxon>
        <taxon>Hexapoda</taxon>
        <taxon>Insecta</taxon>
        <taxon>Pterygota</taxon>
        <taxon>Neoptera</taxon>
        <taxon>Endopterygota</taxon>
        <taxon>Coleoptera</taxon>
        <taxon>Polyphaga</taxon>
        <taxon>Cucujiformia</taxon>
        <taxon>Curculionidae</taxon>
        <taxon>Dryophthorinae</taxon>
        <taxon>Sitophilus</taxon>
    </lineage>
</organism>
<evidence type="ECO:0000256" key="9">
    <source>
        <dbReference type="SAM" id="MobiDB-lite"/>
    </source>
</evidence>
<dbReference type="InterPro" id="IPR017927">
    <property type="entry name" value="FAD-bd_FR_type"/>
</dbReference>